<gene>
    <name evidence="2" type="ORF">OLEA9_A087514</name>
</gene>
<feature type="region of interest" description="Disordered" evidence="1">
    <location>
        <begin position="118"/>
        <end position="223"/>
    </location>
</feature>
<organism evidence="2 3">
    <name type="scientific">Olea europaea subsp. europaea</name>
    <dbReference type="NCBI Taxonomy" id="158383"/>
    <lineage>
        <taxon>Eukaryota</taxon>
        <taxon>Viridiplantae</taxon>
        <taxon>Streptophyta</taxon>
        <taxon>Embryophyta</taxon>
        <taxon>Tracheophyta</taxon>
        <taxon>Spermatophyta</taxon>
        <taxon>Magnoliopsida</taxon>
        <taxon>eudicotyledons</taxon>
        <taxon>Gunneridae</taxon>
        <taxon>Pentapetalae</taxon>
        <taxon>asterids</taxon>
        <taxon>lamiids</taxon>
        <taxon>Lamiales</taxon>
        <taxon>Oleaceae</taxon>
        <taxon>Oleeae</taxon>
        <taxon>Olea</taxon>
    </lineage>
</organism>
<dbReference type="Proteomes" id="UP000594638">
    <property type="component" value="Unassembled WGS sequence"/>
</dbReference>
<protein>
    <submittedName>
        <fullName evidence="2">Uncharacterized protein</fullName>
    </submittedName>
</protein>
<evidence type="ECO:0000313" key="3">
    <source>
        <dbReference type="Proteomes" id="UP000594638"/>
    </source>
</evidence>
<dbReference type="AlphaFoldDB" id="A0A8S0PNT7"/>
<evidence type="ECO:0000313" key="2">
    <source>
        <dbReference type="EMBL" id="CAA2955916.1"/>
    </source>
</evidence>
<dbReference type="OrthoDB" id="1930729at2759"/>
<sequence length="287" mass="31247">MSDTKMKNEKDVSYTIHGFSIVMQIWVYEAMPKLGDRFGERVGERSSRLLCWTSTKQPQQRTYDAFFRDVQLHVHATLRPTAAERDLPYIVSLVPFSDRPVQFLDGLARSVVGPQFHEAAPASGVDDGSAAGDGHEDESSAEAEDVDTSASDDHQTPEGNEDDGSKPDDSGESGCNPSSETSGSDSEDEVDALGRQSGALPTPVVAPSTSGVQGTRDGPTLTREDVEGMLYDQRILFEMRLRTVKLEIMQHLIEEFARLRDFISTLVPPSSGTSTSAVAPVVNEPNL</sequence>
<accession>A0A8S0PNT7</accession>
<evidence type="ECO:0000256" key="1">
    <source>
        <dbReference type="SAM" id="MobiDB-lite"/>
    </source>
</evidence>
<feature type="compositionally biased region" description="Low complexity" evidence="1">
    <location>
        <begin position="119"/>
        <end position="132"/>
    </location>
</feature>
<keyword evidence="3" id="KW-1185">Reference proteome</keyword>
<dbReference type="EMBL" id="CACTIH010000167">
    <property type="protein sequence ID" value="CAA2955916.1"/>
    <property type="molecule type" value="Genomic_DNA"/>
</dbReference>
<comment type="caution">
    <text evidence="2">The sequence shown here is derived from an EMBL/GenBank/DDBJ whole genome shotgun (WGS) entry which is preliminary data.</text>
</comment>
<name>A0A8S0PNT7_OLEEU</name>
<proteinExistence type="predicted"/>
<reference evidence="2 3" key="1">
    <citation type="submission" date="2019-12" db="EMBL/GenBank/DDBJ databases">
        <authorList>
            <person name="Alioto T."/>
            <person name="Alioto T."/>
            <person name="Gomez Garrido J."/>
        </authorList>
    </citation>
    <scope>NUCLEOTIDE SEQUENCE [LARGE SCALE GENOMIC DNA]</scope>
</reference>
<dbReference type="Gramene" id="OE9A087514T1">
    <property type="protein sequence ID" value="OE9A087514C1"/>
    <property type="gene ID" value="OE9A087514"/>
</dbReference>